<protein>
    <submittedName>
        <fullName evidence="2">Uncharacterized protein</fullName>
    </submittedName>
</protein>
<evidence type="ECO:0000256" key="1">
    <source>
        <dbReference type="SAM" id="MobiDB-lite"/>
    </source>
</evidence>
<reference evidence="3" key="1">
    <citation type="submission" date="2024-07" db="EMBL/GenBank/DDBJ databases">
        <title>Two chromosome-level genome assemblies of Korean endemic species Abeliophyllum distichum and Forsythia ovata (Oleaceae).</title>
        <authorList>
            <person name="Jang H."/>
        </authorList>
    </citation>
    <scope>NUCLEOTIDE SEQUENCE [LARGE SCALE GENOMIC DNA]</scope>
</reference>
<comment type="caution">
    <text evidence="2">The sequence shown here is derived from an EMBL/GenBank/DDBJ whole genome shotgun (WGS) entry which is preliminary data.</text>
</comment>
<accession>A0ABD1X8E4</accession>
<organism evidence="2 3">
    <name type="scientific">Forsythia ovata</name>
    <dbReference type="NCBI Taxonomy" id="205694"/>
    <lineage>
        <taxon>Eukaryota</taxon>
        <taxon>Viridiplantae</taxon>
        <taxon>Streptophyta</taxon>
        <taxon>Embryophyta</taxon>
        <taxon>Tracheophyta</taxon>
        <taxon>Spermatophyta</taxon>
        <taxon>Magnoliopsida</taxon>
        <taxon>eudicotyledons</taxon>
        <taxon>Gunneridae</taxon>
        <taxon>Pentapetalae</taxon>
        <taxon>asterids</taxon>
        <taxon>lamiids</taxon>
        <taxon>Lamiales</taxon>
        <taxon>Oleaceae</taxon>
        <taxon>Forsythieae</taxon>
        <taxon>Forsythia</taxon>
    </lineage>
</organism>
<evidence type="ECO:0000313" key="3">
    <source>
        <dbReference type="Proteomes" id="UP001604277"/>
    </source>
</evidence>
<proteinExistence type="predicted"/>
<evidence type="ECO:0000313" key="2">
    <source>
        <dbReference type="EMBL" id="KAL2558234.1"/>
    </source>
</evidence>
<dbReference type="AlphaFoldDB" id="A0ABD1X8E4"/>
<feature type="compositionally biased region" description="Polar residues" evidence="1">
    <location>
        <begin position="20"/>
        <end position="32"/>
    </location>
</feature>
<keyword evidence="3" id="KW-1185">Reference proteome</keyword>
<feature type="region of interest" description="Disordered" evidence="1">
    <location>
        <begin position="1"/>
        <end position="63"/>
    </location>
</feature>
<feature type="compositionally biased region" description="Basic and acidic residues" evidence="1">
    <location>
        <begin position="8"/>
        <end position="19"/>
    </location>
</feature>
<gene>
    <name evidence="2" type="ORF">Fot_02973</name>
</gene>
<sequence>MESPLASRTKEKLVPKRGNEGQSSQPQETNSVYHFMPTLGVDLQGQREGPSASSLPIVGGHDKGKTVVNDIRMEEIDISPMVEDLQRLNVEEVAATRDARARARSQINTRSSRFYLGVSTSPD</sequence>
<dbReference type="EMBL" id="JBFOLJ010000001">
    <property type="protein sequence ID" value="KAL2558234.1"/>
    <property type="molecule type" value="Genomic_DNA"/>
</dbReference>
<dbReference type="Proteomes" id="UP001604277">
    <property type="component" value="Unassembled WGS sequence"/>
</dbReference>
<name>A0ABD1X8E4_9LAMI</name>